<organism evidence="10 11">
    <name type="scientific">Paludisphaera mucosa</name>
    <dbReference type="NCBI Taxonomy" id="3030827"/>
    <lineage>
        <taxon>Bacteria</taxon>
        <taxon>Pseudomonadati</taxon>
        <taxon>Planctomycetota</taxon>
        <taxon>Planctomycetia</taxon>
        <taxon>Isosphaerales</taxon>
        <taxon>Isosphaeraceae</taxon>
        <taxon>Paludisphaera</taxon>
    </lineage>
</organism>
<dbReference type="SMART" id="SM00813">
    <property type="entry name" value="Alpha-L-AF_C"/>
    <property type="match status" value="1"/>
</dbReference>
<protein>
    <recommendedName>
        <fullName evidence="3">non-reducing end alpha-L-arabinofuranosidase</fullName>
        <ecNumber evidence="3">3.2.1.55</ecNumber>
    </recommendedName>
</protein>
<dbReference type="InterPro" id="IPR051563">
    <property type="entry name" value="Glycosyl_Hydrolase_51"/>
</dbReference>
<feature type="region of interest" description="Disordered" evidence="7">
    <location>
        <begin position="78"/>
        <end position="100"/>
    </location>
</feature>
<dbReference type="InterPro" id="IPR010720">
    <property type="entry name" value="Alpha-L-AF_C"/>
</dbReference>
<dbReference type="EMBL" id="JARRAG010000002">
    <property type="protein sequence ID" value="MDG3005405.1"/>
    <property type="molecule type" value="Genomic_DNA"/>
</dbReference>
<dbReference type="SUPFAM" id="SSF51445">
    <property type="entry name" value="(Trans)glycosidases"/>
    <property type="match status" value="1"/>
</dbReference>
<dbReference type="SUPFAM" id="SSF49785">
    <property type="entry name" value="Galactose-binding domain-like"/>
    <property type="match status" value="1"/>
</dbReference>
<name>A0ABT6FCX9_9BACT</name>
<dbReference type="Pfam" id="PF22848">
    <property type="entry name" value="ASD1_dom"/>
    <property type="match status" value="1"/>
</dbReference>
<evidence type="ECO:0000256" key="7">
    <source>
        <dbReference type="SAM" id="MobiDB-lite"/>
    </source>
</evidence>
<evidence type="ECO:0000256" key="3">
    <source>
        <dbReference type="ARBA" id="ARBA00012670"/>
    </source>
</evidence>
<dbReference type="Gene3D" id="3.20.20.80">
    <property type="entry name" value="Glycosidases"/>
    <property type="match status" value="1"/>
</dbReference>
<dbReference type="Gene3D" id="2.60.40.1180">
    <property type="entry name" value="Golgi alpha-mannosidase II"/>
    <property type="match status" value="1"/>
</dbReference>
<evidence type="ECO:0000256" key="1">
    <source>
        <dbReference type="ARBA" id="ARBA00001462"/>
    </source>
</evidence>
<evidence type="ECO:0000313" key="11">
    <source>
        <dbReference type="Proteomes" id="UP001216907"/>
    </source>
</evidence>
<dbReference type="Pfam" id="PF06439">
    <property type="entry name" value="3keto-disac_hyd"/>
    <property type="match status" value="1"/>
</dbReference>
<dbReference type="Proteomes" id="UP001216907">
    <property type="component" value="Unassembled WGS sequence"/>
</dbReference>
<dbReference type="InterPro" id="IPR008979">
    <property type="entry name" value="Galactose-bd-like_sf"/>
</dbReference>
<keyword evidence="11" id="KW-1185">Reference proteome</keyword>
<comment type="catalytic activity">
    <reaction evidence="1">
        <text>Hydrolysis of terminal non-reducing alpha-L-arabinofuranoside residues in alpha-L-arabinosides.</text>
        <dbReference type="EC" id="3.2.1.55"/>
    </reaction>
</comment>
<accession>A0ABT6FCX9</accession>
<evidence type="ECO:0000256" key="4">
    <source>
        <dbReference type="ARBA" id="ARBA00022729"/>
    </source>
</evidence>
<evidence type="ECO:0000256" key="5">
    <source>
        <dbReference type="ARBA" id="ARBA00022801"/>
    </source>
</evidence>
<dbReference type="InterPro" id="IPR010496">
    <property type="entry name" value="AL/BT2_dom"/>
</dbReference>
<evidence type="ECO:0000256" key="2">
    <source>
        <dbReference type="ARBA" id="ARBA00007186"/>
    </source>
</evidence>
<gene>
    <name evidence="10" type="ORF">PZE19_16560</name>
</gene>
<comment type="similarity">
    <text evidence="2">Belongs to the glycosyl hydrolase 51 family.</text>
</comment>
<dbReference type="RefSeq" id="WP_277861743.1">
    <property type="nucleotide sequence ID" value="NZ_JARRAG010000002.1"/>
</dbReference>
<reference evidence="10 11" key="1">
    <citation type="submission" date="2023-03" db="EMBL/GenBank/DDBJ databases">
        <title>Paludisphaera mucosa sp. nov. a novel planctomycete from northern fen.</title>
        <authorList>
            <person name="Ivanova A."/>
        </authorList>
    </citation>
    <scope>NUCLEOTIDE SEQUENCE [LARGE SCALE GENOMIC DNA]</scope>
    <source>
        <strain evidence="10 11">Pla2</strain>
    </source>
</reference>
<dbReference type="EC" id="3.2.1.55" evidence="3"/>
<proteinExistence type="inferred from homology"/>
<dbReference type="PANTHER" id="PTHR31776:SF0">
    <property type="entry name" value="ALPHA-L-ARABINOFURANOSIDASE 1"/>
    <property type="match status" value="1"/>
</dbReference>
<feature type="chain" id="PRO_5047216730" description="non-reducing end alpha-L-arabinofuranosidase" evidence="8">
    <location>
        <begin position="32"/>
        <end position="861"/>
    </location>
</feature>
<feature type="domain" description="Alpha-L-arabinofuranosidase C-terminal" evidence="9">
    <location>
        <begin position="480"/>
        <end position="850"/>
    </location>
</feature>
<dbReference type="Pfam" id="PF06964">
    <property type="entry name" value="Alpha-L-AF_C"/>
    <property type="match status" value="1"/>
</dbReference>
<dbReference type="InterPro" id="IPR017853">
    <property type="entry name" value="GH"/>
</dbReference>
<dbReference type="SUPFAM" id="SSF51011">
    <property type="entry name" value="Glycosyl hydrolase domain"/>
    <property type="match status" value="1"/>
</dbReference>
<evidence type="ECO:0000259" key="9">
    <source>
        <dbReference type="SMART" id="SM00813"/>
    </source>
</evidence>
<dbReference type="InterPro" id="IPR055235">
    <property type="entry name" value="ASD1_cat"/>
</dbReference>
<sequence length="861" mass="92740">MRRITSIWRGSTAAPTLVAIALLARAGAGHAQAPATLEVDVSKPGVTIPAEFFGLMTEEINHAYDGGLFAELIQNRTFQDPRPERRGPGGGGPGGPRDRLPIHWSVLGTGKAAIDDADPVSPALPLSLRLDFAGGESGVANDGFWGIPVRPDATYTATFYAKAAGGFDGPVTASIRLDQGDAVVASSPSPPITGAWKKYTVKLATGPDAPTTAKARFVLSADGAGSVAFSLVSLFPPTYQGAPNGLRPDLMELMAELRPKFIRLPGGNYLEGNRFADRFNWKKMIGPVESRPGHMAPWGYRSSDGFGLPEFLLWCKQLGAEPILGVFAGYVLNGDHFDAGSPEMAVYTQEALDEIEYIAGPADGAWGAKRAADGFPEPFPLRYVEIGNEDWFDRSGSYDGRFTQMARAIREKYPHLKIIASAPVKSFRPDLVDDHFYRSAGQLFGMSSLYDPRPSGSPPPAFAGGGWNGRQPDGVKTFVGEWATQEGRPTPNLNAALADAAFIMGLEKNSDVVPMQCYAPLLVNLNEADPARGYPRAWQWNTNLIGYDALRSFGSPSYHAQVMLAQNKGDVVLPARFEVPPAPAGEEPARGRIGVGSWRTEVEYADLSVTAPDGRALLNSEQARDVSRWRSAGGDWTVRDGSIRPAARDAETWAFTGDAGWTDYTLRLRARKVRGSEGFIVIWHAADDDHYRWWNVGGWENTLARCEAADGGGRTPYGTGAPFTVEAGRWYDLRLEVAGRRMRGFIDDKLVTEAADERPAAAPASTLATATQDRADHAVLVKVVNMGRTPVVATVDIRGVGRIEPDGTALVIAGDPGAVNTLDDPKKVAPRRETLAGASTSFPHTFPPHSFTILRLKTAAE</sequence>
<evidence type="ECO:0000256" key="6">
    <source>
        <dbReference type="ARBA" id="ARBA00023180"/>
    </source>
</evidence>
<keyword evidence="5" id="KW-0378">Hydrolase</keyword>
<keyword evidence="6" id="KW-0325">Glycoprotein</keyword>
<evidence type="ECO:0000313" key="10">
    <source>
        <dbReference type="EMBL" id="MDG3005405.1"/>
    </source>
</evidence>
<dbReference type="PANTHER" id="PTHR31776">
    <property type="entry name" value="ALPHA-L-ARABINOFURANOSIDASE 1"/>
    <property type="match status" value="1"/>
</dbReference>
<feature type="signal peptide" evidence="8">
    <location>
        <begin position="1"/>
        <end position="31"/>
    </location>
</feature>
<dbReference type="Gene3D" id="2.60.120.560">
    <property type="entry name" value="Exo-inulinase, domain 1"/>
    <property type="match status" value="1"/>
</dbReference>
<keyword evidence="4 8" id="KW-0732">Signal</keyword>
<comment type="caution">
    <text evidence="10">The sequence shown here is derived from an EMBL/GenBank/DDBJ whole genome shotgun (WGS) entry which is preliminary data.</text>
</comment>
<evidence type="ECO:0000256" key="8">
    <source>
        <dbReference type="SAM" id="SignalP"/>
    </source>
</evidence>
<dbReference type="Gene3D" id="2.60.120.260">
    <property type="entry name" value="Galactose-binding domain-like"/>
    <property type="match status" value="1"/>
</dbReference>
<dbReference type="InterPro" id="IPR013780">
    <property type="entry name" value="Glyco_hydro_b"/>
</dbReference>